<proteinExistence type="predicted"/>
<name>A0A949WTF9_9CLOT</name>
<dbReference type="AlphaFoldDB" id="A0A949WTF9"/>
<dbReference type="InterPro" id="IPR023974">
    <property type="entry name" value="HxsD"/>
</dbReference>
<dbReference type="NCBIfam" id="TIGR03976">
    <property type="entry name" value="chp_LLNDYxLRE"/>
    <property type="match status" value="1"/>
</dbReference>
<organism evidence="1 2">
    <name type="scientific">Clostridium thailandense</name>
    <dbReference type="NCBI Taxonomy" id="2794346"/>
    <lineage>
        <taxon>Bacteria</taxon>
        <taxon>Bacillati</taxon>
        <taxon>Bacillota</taxon>
        <taxon>Clostridia</taxon>
        <taxon>Eubacteriales</taxon>
        <taxon>Clostridiaceae</taxon>
        <taxon>Clostridium</taxon>
    </lineage>
</organism>
<reference evidence="1" key="1">
    <citation type="submission" date="2020-12" db="EMBL/GenBank/DDBJ databases">
        <title>Clostridium thailandense sp. nov., a novel acetogenic bacterium isolated from peat land soil in Thailand.</title>
        <authorList>
            <person name="Chaikitkaew S."/>
            <person name="Birkeland N.K."/>
        </authorList>
    </citation>
    <scope>NUCLEOTIDE SEQUENCE</scope>
    <source>
        <strain evidence="1">PL3</strain>
    </source>
</reference>
<accession>A0A949WTF9</accession>
<dbReference type="RefSeq" id="WP_218323200.1">
    <property type="nucleotide sequence ID" value="NZ_JAEEGC010000159.1"/>
</dbReference>
<dbReference type="EMBL" id="JAEEGC010000159">
    <property type="protein sequence ID" value="MBV7276156.1"/>
    <property type="molecule type" value="Genomic_DNA"/>
</dbReference>
<comment type="caution">
    <text evidence="1">The sequence shown here is derived from an EMBL/GenBank/DDBJ whole genome shotgun (WGS) entry which is preliminary data.</text>
</comment>
<evidence type="ECO:0000313" key="1">
    <source>
        <dbReference type="EMBL" id="MBV7276156.1"/>
    </source>
</evidence>
<protein>
    <submittedName>
        <fullName evidence="1">His-Xaa-Ser system protein HxsD</fullName>
    </submittedName>
</protein>
<gene>
    <name evidence="1" type="primary">hxsD</name>
    <name evidence="1" type="ORF">I6U48_25045</name>
</gene>
<sequence length="153" mass="18453">MNNITHVVEKDKTIFYINDQIYSLTVVMKTAYMFIDKLYIYFDYEKANVLRVEFTAKQKHDKDYMEKMVGEFYNELLNQALRLKIFEKTKNIRELILGRALYNTCIETEETENLNEELNCFDMDEKDLELQYTEEDILNISEPWQIKDTGERL</sequence>
<dbReference type="Proteomes" id="UP000694308">
    <property type="component" value="Unassembled WGS sequence"/>
</dbReference>
<evidence type="ECO:0000313" key="2">
    <source>
        <dbReference type="Proteomes" id="UP000694308"/>
    </source>
</evidence>
<keyword evidence="2" id="KW-1185">Reference proteome</keyword>